<dbReference type="Pfam" id="PF01490">
    <property type="entry name" value="Aa_trans"/>
    <property type="match status" value="1"/>
</dbReference>
<dbReference type="PANTHER" id="PTHR22950:SF461">
    <property type="entry name" value="AMINO ACID TRANSPORTER TRANSMEMBRANE DOMAIN-CONTAINING PROTEIN"/>
    <property type="match status" value="1"/>
</dbReference>
<evidence type="ECO:0000256" key="4">
    <source>
        <dbReference type="ARBA" id="ARBA00023136"/>
    </source>
</evidence>
<name>F2UL97_SALR5</name>
<comment type="subcellular location">
    <subcellularLocation>
        <location evidence="1">Membrane</location>
        <topology evidence="1">Multi-pass membrane protein</topology>
    </subcellularLocation>
</comment>
<feature type="transmembrane region" description="Helical" evidence="5">
    <location>
        <begin position="65"/>
        <end position="89"/>
    </location>
</feature>
<feature type="transmembrane region" description="Helical" evidence="5">
    <location>
        <begin position="327"/>
        <end position="353"/>
    </location>
</feature>
<dbReference type="STRING" id="946362.F2UL97"/>
<feature type="transmembrane region" description="Helical" evidence="5">
    <location>
        <begin position="285"/>
        <end position="307"/>
    </location>
</feature>
<dbReference type="eggNOG" id="KOG1303">
    <property type="taxonomic scope" value="Eukaryota"/>
</dbReference>
<feature type="transmembrane region" description="Helical" evidence="5">
    <location>
        <begin position="205"/>
        <end position="227"/>
    </location>
</feature>
<feature type="domain" description="Amino acid transporter transmembrane" evidence="6">
    <location>
        <begin position="34"/>
        <end position="455"/>
    </location>
</feature>
<dbReference type="Gene3D" id="1.20.1740.10">
    <property type="entry name" value="Amino acid/polyamine transporter I"/>
    <property type="match status" value="1"/>
</dbReference>
<feature type="transmembrane region" description="Helical" evidence="5">
    <location>
        <begin position="182"/>
        <end position="199"/>
    </location>
</feature>
<dbReference type="AlphaFoldDB" id="F2UL97"/>
<keyword evidence="4 5" id="KW-0472">Membrane</keyword>
<feature type="transmembrane region" description="Helical" evidence="5">
    <location>
        <begin position="37"/>
        <end position="58"/>
    </location>
</feature>
<dbReference type="InParanoid" id="F2UL97"/>
<gene>
    <name evidence="7" type="ORF">PTSG_09531</name>
</gene>
<dbReference type="OrthoDB" id="40134at2759"/>
<dbReference type="KEGG" id="sre:PTSG_09531"/>
<dbReference type="GO" id="GO:0015179">
    <property type="term" value="F:L-amino acid transmembrane transporter activity"/>
    <property type="evidence" value="ECO:0007669"/>
    <property type="project" value="TreeGrafter"/>
</dbReference>
<dbReference type="PANTHER" id="PTHR22950">
    <property type="entry name" value="AMINO ACID TRANSPORTER"/>
    <property type="match status" value="1"/>
</dbReference>
<dbReference type="OMA" id="IGAVCTM"/>
<evidence type="ECO:0000313" key="8">
    <source>
        <dbReference type="Proteomes" id="UP000007799"/>
    </source>
</evidence>
<sequence length="469" mass="51137">MGSEHEALLNYDSTVQYENVEAAQPAHPHGGKKGTTWFSSASIIVANMLGAGVLGLPYACAKMGWIGSIITLVLITLYSVYGGLILGWLRGGDDHIVNYGQLAEKVAKVSNSGSFWKYFCQIIGYIYIIGSCTIYLTTCKLSLMQIFQECDTSNSTANSTLPSQCGSDSCTHHGSADFSDNVWLVIAAAILYPLIHIRSLSDTGIVSYIGVSTIAVVNFIVLGRLIWESTQHHHHSTVSHATSLTPDSLRDFVNGLTQMAFAYGGHVLMVDIQGVMEKPSEWPKAIYLSQSFMFVNYAIVGFLGYSIYGESVSSIITATLPDTWVRILVNVCLFIHVAVAYCINSTVVTKFFFETFWPGLERNPHVTRAGVALRWGVVATAIMGIVFVIGALIPFFSDLMNVYSSLGIFSLSFFVPVIFWTLMTKATSSGAKAAFNSLLILIAVAGCGLGIWAAIEDIANNWKICHYHF</sequence>
<feature type="transmembrane region" description="Helical" evidence="5">
    <location>
        <begin position="402"/>
        <end position="422"/>
    </location>
</feature>
<dbReference type="RefSeq" id="XP_004989960.1">
    <property type="nucleotide sequence ID" value="XM_004989903.1"/>
</dbReference>
<feature type="transmembrane region" description="Helical" evidence="5">
    <location>
        <begin position="434"/>
        <end position="455"/>
    </location>
</feature>
<dbReference type="GO" id="GO:0016020">
    <property type="term" value="C:membrane"/>
    <property type="evidence" value="ECO:0007669"/>
    <property type="project" value="UniProtKB-SubCell"/>
</dbReference>
<evidence type="ECO:0000256" key="3">
    <source>
        <dbReference type="ARBA" id="ARBA00022989"/>
    </source>
</evidence>
<evidence type="ECO:0000313" key="7">
    <source>
        <dbReference type="EMBL" id="EGD77896.1"/>
    </source>
</evidence>
<evidence type="ECO:0000259" key="6">
    <source>
        <dbReference type="Pfam" id="PF01490"/>
    </source>
</evidence>
<feature type="transmembrane region" description="Helical" evidence="5">
    <location>
        <begin position="373"/>
        <end position="396"/>
    </location>
</feature>
<keyword evidence="3 5" id="KW-1133">Transmembrane helix</keyword>
<dbReference type="EMBL" id="GL832980">
    <property type="protein sequence ID" value="EGD77896.1"/>
    <property type="molecule type" value="Genomic_DNA"/>
</dbReference>
<dbReference type="GeneID" id="16070513"/>
<keyword evidence="2 5" id="KW-0812">Transmembrane</keyword>
<accession>F2UL97</accession>
<dbReference type="InterPro" id="IPR013057">
    <property type="entry name" value="AA_transpt_TM"/>
</dbReference>
<protein>
    <recommendedName>
        <fullName evidence="6">Amino acid transporter transmembrane domain-containing protein</fullName>
    </recommendedName>
</protein>
<proteinExistence type="predicted"/>
<feature type="transmembrane region" description="Helical" evidence="5">
    <location>
        <begin position="115"/>
        <end position="136"/>
    </location>
</feature>
<reference evidence="7" key="1">
    <citation type="submission" date="2009-08" db="EMBL/GenBank/DDBJ databases">
        <title>Annotation of Salpingoeca rosetta.</title>
        <authorList>
            <consortium name="The Broad Institute Genome Sequencing Platform"/>
            <person name="Russ C."/>
            <person name="Cuomo C."/>
            <person name="Burger G."/>
            <person name="Gray M.W."/>
            <person name="Holland P.W.H."/>
            <person name="King N."/>
            <person name="Lang F.B.F."/>
            <person name="Roger A.J."/>
            <person name="Ruiz-Trillo I."/>
            <person name="Young S.K."/>
            <person name="Zeng Q."/>
            <person name="Gargeya S."/>
            <person name="Alvarado L."/>
            <person name="Berlin A."/>
            <person name="Chapman S.B."/>
            <person name="Chen Z."/>
            <person name="Freedman E."/>
            <person name="Gellesch M."/>
            <person name="Goldberg J."/>
            <person name="Griggs A."/>
            <person name="Gujja S."/>
            <person name="Heilman E."/>
            <person name="Heiman D."/>
            <person name="Howarth C."/>
            <person name="Mehta T."/>
            <person name="Neiman D."/>
            <person name="Pearson M."/>
            <person name="Roberts A."/>
            <person name="Saif S."/>
            <person name="Shea T."/>
            <person name="Shenoy N."/>
            <person name="Sisk P."/>
            <person name="Stolte C."/>
            <person name="Sykes S."/>
            <person name="White J."/>
            <person name="Yandava C."/>
            <person name="Haas B."/>
            <person name="Nusbaum C."/>
            <person name="Birren B."/>
        </authorList>
    </citation>
    <scope>NUCLEOTIDE SEQUENCE [LARGE SCALE GENOMIC DNA]</scope>
    <source>
        <strain evidence="7">ATCC 50818</strain>
    </source>
</reference>
<dbReference type="Proteomes" id="UP000007799">
    <property type="component" value="Unassembled WGS sequence"/>
</dbReference>
<evidence type="ECO:0000256" key="5">
    <source>
        <dbReference type="SAM" id="Phobius"/>
    </source>
</evidence>
<organism evidence="8">
    <name type="scientific">Salpingoeca rosetta (strain ATCC 50818 / BSB-021)</name>
    <dbReference type="NCBI Taxonomy" id="946362"/>
    <lineage>
        <taxon>Eukaryota</taxon>
        <taxon>Choanoflagellata</taxon>
        <taxon>Craspedida</taxon>
        <taxon>Salpingoecidae</taxon>
        <taxon>Salpingoeca</taxon>
    </lineage>
</organism>
<evidence type="ECO:0000256" key="2">
    <source>
        <dbReference type="ARBA" id="ARBA00022692"/>
    </source>
</evidence>
<keyword evidence="8" id="KW-1185">Reference proteome</keyword>
<evidence type="ECO:0000256" key="1">
    <source>
        <dbReference type="ARBA" id="ARBA00004141"/>
    </source>
</evidence>